<name>A0ABQ6GRU7_9GAMM</name>
<evidence type="ECO:0000313" key="8">
    <source>
        <dbReference type="Proteomes" id="UP001157186"/>
    </source>
</evidence>
<keyword evidence="5 6" id="KW-0472">Membrane</keyword>
<evidence type="ECO:0000256" key="6">
    <source>
        <dbReference type="SAM" id="Phobius"/>
    </source>
</evidence>
<gene>
    <name evidence="7" type="ORF">tinsulaeT_20230</name>
</gene>
<feature type="transmembrane region" description="Helical" evidence="6">
    <location>
        <begin position="20"/>
        <end position="46"/>
    </location>
</feature>
<keyword evidence="3 6" id="KW-0812">Transmembrane</keyword>
<evidence type="ECO:0000313" key="7">
    <source>
        <dbReference type="EMBL" id="GLX78683.1"/>
    </source>
</evidence>
<dbReference type="PANTHER" id="PTHR31885:SF6">
    <property type="entry name" value="GH04784P"/>
    <property type="match status" value="1"/>
</dbReference>
<accession>A0ABQ6GRU7</accession>
<keyword evidence="8" id="KW-1185">Reference proteome</keyword>
<evidence type="ECO:0000256" key="2">
    <source>
        <dbReference type="ARBA" id="ARBA00007375"/>
    </source>
</evidence>
<dbReference type="Proteomes" id="UP001157186">
    <property type="component" value="Unassembled WGS sequence"/>
</dbReference>
<feature type="transmembrane region" description="Helical" evidence="6">
    <location>
        <begin position="113"/>
        <end position="131"/>
    </location>
</feature>
<comment type="similarity">
    <text evidence="2">Belongs to the TMEM86 family.</text>
</comment>
<comment type="caution">
    <text evidence="7">The sequence shown here is derived from an EMBL/GenBank/DDBJ whole genome shotgun (WGS) entry which is preliminary data.</text>
</comment>
<feature type="transmembrane region" description="Helical" evidence="6">
    <location>
        <begin position="189"/>
        <end position="210"/>
    </location>
</feature>
<proteinExistence type="inferred from homology"/>
<dbReference type="EMBL" id="BSST01000001">
    <property type="protein sequence ID" value="GLX78683.1"/>
    <property type="molecule type" value="Genomic_DNA"/>
</dbReference>
<feature type="transmembrane region" description="Helical" evidence="6">
    <location>
        <begin position="137"/>
        <end position="157"/>
    </location>
</feature>
<feature type="transmembrane region" description="Helical" evidence="6">
    <location>
        <begin position="82"/>
        <end position="101"/>
    </location>
</feature>
<protein>
    <submittedName>
        <fullName evidence="7">Membrane protein</fullName>
    </submittedName>
</protein>
<dbReference type="InterPro" id="IPR012506">
    <property type="entry name" value="TMEM86B-like"/>
</dbReference>
<evidence type="ECO:0000256" key="3">
    <source>
        <dbReference type="ARBA" id="ARBA00022692"/>
    </source>
</evidence>
<evidence type="ECO:0000256" key="4">
    <source>
        <dbReference type="ARBA" id="ARBA00022989"/>
    </source>
</evidence>
<evidence type="ECO:0000256" key="5">
    <source>
        <dbReference type="ARBA" id="ARBA00023136"/>
    </source>
</evidence>
<sequence length="220" mass="23977">MTTKTNNNQLNTLFGLTAIIYLISLSFSPYSLQFSLKALPILLLLVAVQRSSRCKDKTLLTLALIASGAGDVLLALPISNSFILGLGAFLIAQLVYTVSFIRARVNKPNKVRKIVAVLVLAFAIAMAFYILPDTGELMVPVTVYLFVITCMGLCALLSGIHLWVAVGALSFISSDAMLALSIFKTPLPFSDQLVMLSYYLAQFFIINGMLKQQDDRTAIS</sequence>
<reference evidence="7 8" key="1">
    <citation type="submission" date="2023-03" db="EMBL/GenBank/DDBJ databases">
        <title>Draft genome sequence of Thalassotalea insulae KCTC 62186T.</title>
        <authorList>
            <person name="Sawabe T."/>
        </authorList>
    </citation>
    <scope>NUCLEOTIDE SEQUENCE [LARGE SCALE GENOMIC DNA]</scope>
    <source>
        <strain evidence="7 8">KCTC 62186</strain>
    </source>
</reference>
<keyword evidence="4 6" id="KW-1133">Transmembrane helix</keyword>
<dbReference type="Pfam" id="PF07947">
    <property type="entry name" value="YhhN"/>
    <property type="match status" value="1"/>
</dbReference>
<comment type="subcellular location">
    <subcellularLocation>
        <location evidence="1">Membrane</location>
        <topology evidence="1">Multi-pass membrane protein</topology>
    </subcellularLocation>
</comment>
<dbReference type="PANTHER" id="PTHR31885">
    <property type="entry name" value="GH04784P"/>
    <property type="match status" value="1"/>
</dbReference>
<organism evidence="7 8">
    <name type="scientific">Thalassotalea insulae</name>
    <dbReference type="NCBI Taxonomy" id="2056778"/>
    <lineage>
        <taxon>Bacteria</taxon>
        <taxon>Pseudomonadati</taxon>
        <taxon>Pseudomonadota</taxon>
        <taxon>Gammaproteobacteria</taxon>
        <taxon>Alteromonadales</taxon>
        <taxon>Colwelliaceae</taxon>
        <taxon>Thalassotalea</taxon>
    </lineage>
</organism>
<feature type="transmembrane region" description="Helical" evidence="6">
    <location>
        <begin position="162"/>
        <end position="183"/>
    </location>
</feature>
<evidence type="ECO:0000256" key="1">
    <source>
        <dbReference type="ARBA" id="ARBA00004141"/>
    </source>
</evidence>
<dbReference type="RefSeq" id="WP_284244556.1">
    <property type="nucleotide sequence ID" value="NZ_BSST01000001.1"/>
</dbReference>